<organism evidence="1">
    <name type="scientific">Ixodes ricinus</name>
    <name type="common">Common tick</name>
    <name type="synonym">Acarus ricinus</name>
    <dbReference type="NCBI Taxonomy" id="34613"/>
    <lineage>
        <taxon>Eukaryota</taxon>
        <taxon>Metazoa</taxon>
        <taxon>Ecdysozoa</taxon>
        <taxon>Arthropoda</taxon>
        <taxon>Chelicerata</taxon>
        <taxon>Arachnida</taxon>
        <taxon>Acari</taxon>
        <taxon>Parasitiformes</taxon>
        <taxon>Ixodida</taxon>
        <taxon>Ixodoidea</taxon>
        <taxon>Ixodidae</taxon>
        <taxon>Ixodinae</taxon>
        <taxon>Ixodes</taxon>
    </lineage>
</organism>
<accession>A0A6B0UCA0</accession>
<dbReference type="EMBL" id="GIFC01004691">
    <property type="protein sequence ID" value="MXU86774.1"/>
    <property type="molecule type" value="Transcribed_RNA"/>
</dbReference>
<dbReference type="AlphaFoldDB" id="A0A6B0UCA0"/>
<name>A0A6B0UCA0_IXORI</name>
<reference evidence="1" key="1">
    <citation type="submission" date="2019-12" db="EMBL/GenBank/DDBJ databases">
        <title>An insight into the sialome of adult female Ixodes ricinus ticks feeding for 6 days.</title>
        <authorList>
            <person name="Perner J."/>
            <person name="Ribeiro J.M.C."/>
        </authorList>
    </citation>
    <scope>NUCLEOTIDE SEQUENCE</scope>
    <source>
        <strain evidence="1">Semi-engorged</strain>
        <tissue evidence="1">Salivary glands</tissue>
    </source>
</reference>
<evidence type="ECO:0000313" key="1">
    <source>
        <dbReference type="EMBL" id="MXU86774.1"/>
    </source>
</evidence>
<sequence length="93" mass="9874">MWLRCLFGSIATVSGPPVVLISATITVTFSRASPIETLRPMPLAAPVTSANRPPNSSEDVPASYCGFSTVTSPSQLSISPFEILPVTKQPKTR</sequence>
<protein>
    <submittedName>
        <fullName evidence="1">Putative secreted protein</fullName>
    </submittedName>
</protein>
<proteinExistence type="predicted"/>